<comment type="caution">
    <text evidence="3">The sequence shown here is derived from an EMBL/GenBank/DDBJ whole genome shotgun (WGS) entry which is preliminary data.</text>
</comment>
<keyword evidence="2" id="KW-1133">Transmembrane helix</keyword>
<name>A0A4U0VFM5_9PEZI</name>
<protein>
    <submittedName>
        <fullName evidence="3">Uncharacterized protein</fullName>
    </submittedName>
</protein>
<reference evidence="3 4" key="1">
    <citation type="submission" date="2017-03" db="EMBL/GenBank/DDBJ databases">
        <title>Genomes of endolithic fungi from Antarctica.</title>
        <authorList>
            <person name="Coleine C."/>
            <person name="Masonjones S."/>
            <person name="Stajich J.E."/>
        </authorList>
    </citation>
    <scope>NUCLEOTIDE SEQUENCE [LARGE SCALE GENOMIC DNA]</scope>
    <source>
        <strain evidence="3 4">CCFEE 5184</strain>
    </source>
</reference>
<evidence type="ECO:0000256" key="2">
    <source>
        <dbReference type="SAM" id="Phobius"/>
    </source>
</evidence>
<feature type="non-terminal residue" evidence="3">
    <location>
        <position position="161"/>
    </location>
</feature>
<proteinExistence type="predicted"/>
<evidence type="ECO:0000313" key="4">
    <source>
        <dbReference type="Proteomes" id="UP000309340"/>
    </source>
</evidence>
<organism evidence="3 4">
    <name type="scientific">Friedmanniomyces simplex</name>
    <dbReference type="NCBI Taxonomy" id="329884"/>
    <lineage>
        <taxon>Eukaryota</taxon>
        <taxon>Fungi</taxon>
        <taxon>Dikarya</taxon>
        <taxon>Ascomycota</taxon>
        <taxon>Pezizomycotina</taxon>
        <taxon>Dothideomycetes</taxon>
        <taxon>Dothideomycetidae</taxon>
        <taxon>Mycosphaerellales</taxon>
        <taxon>Teratosphaeriaceae</taxon>
        <taxon>Friedmanniomyces</taxon>
    </lineage>
</organism>
<dbReference type="STRING" id="329884.A0A4U0VFM5"/>
<keyword evidence="4" id="KW-1185">Reference proteome</keyword>
<feature type="compositionally biased region" description="Polar residues" evidence="1">
    <location>
        <begin position="15"/>
        <end position="45"/>
    </location>
</feature>
<feature type="transmembrane region" description="Helical" evidence="2">
    <location>
        <begin position="118"/>
        <end position="139"/>
    </location>
</feature>
<keyword evidence="2" id="KW-0472">Membrane</keyword>
<accession>A0A4U0VFM5</accession>
<keyword evidence="2" id="KW-0812">Transmembrane</keyword>
<gene>
    <name evidence="3" type="ORF">B0A55_13401</name>
</gene>
<dbReference type="AlphaFoldDB" id="A0A4U0VFM5"/>
<feature type="region of interest" description="Disordered" evidence="1">
    <location>
        <begin position="1"/>
        <end position="73"/>
    </location>
</feature>
<evidence type="ECO:0000256" key="1">
    <source>
        <dbReference type="SAM" id="MobiDB-lite"/>
    </source>
</evidence>
<evidence type="ECO:0000313" key="3">
    <source>
        <dbReference type="EMBL" id="TKA47838.1"/>
    </source>
</evidence>
<dbReference type="EMBL" id="NAJQ01002166">
    <property type="protein sequence ID" value="TKA47838.1"/>
    <property type="molecule type" value="Genomic_DNA"/>
</dbReference>
<dbReference type="Proteomes" id="UP000309340">
    <property type="component" value="Unassembled WGS sequence"/>
</dbReference>
<sequence length="161" mass="17914">MGLFSKKNAAAAVEQPTTSTAETSRGSSSDASQQNTQPSTPNGFQANPFATPESSRTTTQEKPEQAGYYSQRVQTRSYVSRRRKFQSARLKEGELDEKPWLLGNDDPNYKRKRIERGIFWGCVGLGFVFGGAICAFEYLSVSTGTFCMFLEDEFHNINPST</sequence>